<dbReference type="GO" id="GO:0008137">
    <property type="term" value="F:NADH dehydrogenase (ubiquinone) activity"/>
    <property type="evidence" value="ECO:0007669"/>
    <property type="project" value="UniProtKB-UniRule"/>
</dbReference>
<evidence type="ECO:0000256" key="16">
    <source>
        <dbReference type="RuleBase" id="RU003297"/>
    </source>
</evidence>
<dbReference type="EC" id="7.1.1.2" evidence="3 16"/>
<dbReference type="InterPro" id="IPR001750">
    <property type="entry name" value="ND/Mrp_TM"/>
</dbReference>
<dbReference type="Pfam" id="PF00361">
    <property type="entry name" value="Proton_antipo_M"/>
    <property type="match status" value="1"/>
</dbReference>
<dbReference type="RefSeq" id="YP_010184810.1">
    <property type="nucleotide sequence ID" value="NC_058306.1"/>
</dbReference>
<feature type="transmembrane region" description="Helical" evidence="16">
    <location>
        <begin position="302"/>
        <end position="328"/>
    </location>
</feature>
<name>A0A6B9Q9D2_9GAST</name>
<feature type="transmembrane region" description="Helical" evidence="16">
    <location>
        <begin position="92"/>
        <end position="110"/>
    </location>
</feature>
<feature type="transmembrane region" description="Helical" evidence="16">
    <location>
        <begin position="387"/>
        <end position="408"/>
    </location>
</feature>
<dbReference type="GO" id="GO:0031966">
    <property type="term" value="C:mitochondrial membrane"/>
    <property type="evidence" value="ECO:0007669"/>
    <property type="project" value="UniProtKB-SubCell"/>
</dbReference>
<feature type="transmembrane region" description="Helical" evidence="16">
    <location>
        <begin position="58"/>
        <end position="80"/>
    </location>
</feature>
<dbReference type="GO" id="GO:0015990">
    <property type="term" value="P:electron transport coupled proton transport"/>
    <property type="evidence" value="ECO:0007669"/>
    <property type="project" value="TreeGrafter"/>
</dbReference>
<protein>
    <recommendedName>
        <fullName evidence="4 16">NADH-ubiquinone oxidoreductase chain 4</fullName>
        <ecNumber evidence="3 16">7.1.1.2</ecNumber>
    </recommendedName>
</protein>
<comment type="catalytic activity">
    <reaction evidence="15 16">
        <text>a ubiquinone + NADH + 5 H(+)(in) = a ubiquinol + NAD(+) + 4 H(+)(out)</text>
        <dbReference type="Rhea" id="RHEA:29091"/>
        <dbReference type="Rhea" id="RHEA-COMP:9565"/>
        <dbReference type="Rhea" id="RHEA-COMP:9566"/>
        <dbReference type="ChEBI" id="CHEBI:15378"/>
        <dbReference type="ChEBI" id="CHEBI:16389"/>
        <dbReference type="ChEBI" id="CHEBI:17976"/>
        <dbReference type="ChEBI" id="CHEBI:57540"/>
        <dbReference type="ChEBI" id="CHEBI:57945"/>
        <dbReference type="EC" id="7.1.1.2"/>
    </reaction>
</comment>
<evidence type="ECO:0000313" key="18">
    <source>
        <dbReference type="EMBL" id="QHE50294.1"/>
    </source>
</evidence>
<evidence type="ECO:0000256" key="2">
    <source>
        <dbReference type="ARBA" id="ARBA00009025"/>
    </source>
</evidence>
<dbReference type="PANTHER" id="PTHR43507:SF20">
    <property type="entry name" value="NADH-UBIQUINONE OXIDOREDUCTASE CHAIN 4"/>
    <property type="match status" value="1"/>
</dbReference>
<geneLocation type="mitochondrion" evidence="18"/>
<accession>A0A6B9Q9D2</accession>
<evidence type="ECO:0000256" key="11">
    <source>
        <dbReference type="ARBA" id="ARBA00023027"/>
    </source>
</evidence>
<feature type="transmembrane region" description="Helical" evidence="16">
    <location>
        <begin position="143"/>
        <end position="163"/>
    </location>
</feature>
<evidence type="ECO:0000256" key="9">
    <source>
        <dbReference type="ARBA" id="ARBA00022982"/>
    </source>
</evidence>
<feature type="transmembrane region" description="Helical" evidence="16">
    <location>
        <begin position="183"/>
        <end position="202"/>
    </location>
</feature>
<feature type="transmembrane region" description="Helical" evidence="16">
    <location>
        <begin position="116"/>
        <end position="136"/>
    </location>
</feature>
<keyword evidence="14 16" id="KW-0472">Membrane</keyword>
<evidence type="ECO:0000256" key="3">
    <source>
        <dbReference type="ARBA" id="ARBA00012944"/>
    </source>
</evidence>
<comment type="similarity">
    <text evidence="2 16">Belongs to the complex I subunit 4 family.</text>
</comment>
<keyword evidence="7 16" id="KW-0812">Transmembrane</keyword>
<dbReference type="GO" id="GO:0003954">
    <property type="term" value="F:NADH dehydrogenase activity"/>
    <property type="evidence" value="ECO:0007669"/>
    <property type="project" value="TreeGrafter"/>
</dbReference>
<dbReference type="PANTHER" id="PTHR43507">
    <property type="entry name" value="NADH-UBIQUINONE OXIDOREDUCTASE CHAIN 4"/>
    <property type="match status" value="1"/>
</dbReference>
<dbReference type="PRINTS" id="PR01437">
    <property type="entry name" value="NUOXDRDTASE4"/>
</dbReference>
<feature type="transmembrane region" description="Helical" evidence="16">
    <location>
        <begin position="428"/>
        <end position="446"/>
    </location>
</feature>
<evidence type="ECO:0000256" key="6">
    <source>
        <dbReference type="ARBA" id="ARBA00022660"/>
    </source>
</evidence>
<gene>
    <name evidence="18" type="primary">ND4</name>
</gene>
<evidence type="ECO:0000256" key="7">
    <source>
        <dbReference type="ARBA" id="ARBA00022692"/>
    </source>
</evidence>
<evidence type="ECO:0000256" key="12">
    <source>
        <dbReference type="ARBA" id="ARBA00023075"/>
    </source>
</evidence>
<evidence type="ECO:0000256" key="10">
    <source>
        <dbReference type="ARBA" id="ARBA00022989"/>
    </source>
</evidence>
<dbReference type="GeneID" id="68212747"/>
<keyword evidence="9 16" id="KW-0249">Electron transport</keyword>
<reference evidence="18" key="1">
    <citation type="submission" date="2019-01" db="EMBL/GenBank/DDBJ databases">
        <authorList>
            <person name="Feng J."/>
        </authorList>
    </citation>
    <scope>NUCLEOTIDE SEQUENCE</scope>
</reference>
<feature type="transmembrane region" description="Helical" evidence="16">
    <location>
        <begin position="20"/>
        <end position="38"/>
    </location>
</feature>
<dbReference type="GO" id="GO:0048039">
    <property type="term" value="F:ubiquinone binding"/>
    <property type="evidence" value="ECO:0007669"/>
    <property type="project" value="TreeGrafter"/>
</dbReference>
<feature type="transmembrane region" description="Helical" evidence="16">
    <location>
        <begin position="252"/>
        <end position="272"/>
    </location>
</feature>
<keyword evidence="6 16" id="KW-0679">Respiratory chain</keyword>
<proteinExistence type="inferred from homology"/>
<evidence type="ECO:0000256" key="13">
    <source>
        <dbReference type="ARBA" id="ARBA00023128"/>
    </source>
</evidence>
<evidence type="ECO:0000259" key="17">
    <source>
        <dbReference type="Pfam" id="PF00361"/>
    </source>
</evidence>
<feature type="transmembrane region" description="Helical" evidence="16">
    <location>
        <begin position="279"/>
        <end position="296"/>
    </location>
</feature>
<feature type="transmembrane region" description="Helical" evidence="16">
    <location>
        <begin position="223"/>
        <end position="246"/>
    </location>
</feature>
<evidence type="ECO:0000256" key="4">
    <source>
        <dbReference type="ARBA" id="ARBA00021006"/>
    </source>
</evidence>
<keyword evidence="8" id="KW-1278">Translocase</keyword>
<evidence type="ECO:0000256" key="5">
    <source>
        <dbReference type="ARBA" id="ARBA00022448"/>
    </source>
</evidence>
<keyword evidence="5 16" id="KW-0813">Transport</keyword>
<sequence length="453" mass="49203">MLSLFSVLFTPLRGRREGHFMRCFWLALGTLIMSTLCYRPGITHTSVVAWGAYTNQMTPWLVCLCGFISLLAMILSTSGVNTWLSVQGVRMFGTLLTLTNLVITLCFLVSSLLWFYVLFEASLIPMFLIIAGWSPYRERIEATYYMVVYTVGASLPLLLVIAYLKSPLSKVLSPLIQSEVSVLPTEAICCSCLLAFLVKLPMYPFHLWLPKAHVEAPTAGSMLLAGVMLKLGGFGLVCSLTMFGHYFTNTHLWLVSSLALVGGAIAAGNCLLQPDLKAAIAYSSVAHMSIVIYGAASLNTWGLNACALTMISHGLTSSGLFCLAHWVFELTSTRQLSSLGGLHITARSLSNWGLALLSANIPTPPWLSMAGEVMVLPSIASHQSHSLLLLPLALMMFLGAAFSLSAYVEIFMGPPAQVADQGDLEKGSHLTLYAHLTPLLGLMFFVDKMVCLV</sequence>
<feature type="domain" description="NADH:quinone oxidoreductase/Mrp antiporter transmembrane" evidence="17">
    <location>
        <begin position="111"/>
        <end position="390"/>
    </location>
</feature>
<keyword evidence="13 16" id="KW-0496">Mitochondrion</keyword>
<comment type="subcellular location">
    <subcellularLocation>
        <location evidence="1 16">Mitochondrion membrane</location>
        <topology evidence="1 16">Multi-pass membrane protein</topology>
    </subcellularLocation>
</comment>
<evidence type="ECO:0000256" key="14">
    <source>
        <dbReference type="ARBA" id="ARBA00023136"/>
    </source>
</evidence>
<organism evidence="18">
    <name type="scientific">Nipponacmea fuscoviridis</name>
    <dbReference type="NCBI Taxonomy" id="225302"/>
    <lineage>
        <taxon>Eukaryota</taxon>
        <taxon>Metazoa</taxon>
        <taxon>Spiralia</taxon>
        <taxon>Lophotrochozoa</taxon>
        <taxon>Mollusca</taxon>
        <taxon>Gastropoda</taxon>
        <taxon>Patellogastropoda</taxon>
        <taxon>Lottioidea</taxon>
        <taxon>Lottiidae</taxon>
        <taxon>Nipponacmea</taxon>
    </lineage>
</organism>
<dbReference type="InterPro" id="IPR003918">
    <property type="entry name" value="NADH_UbQ_OxRdtase"/>
</dbReference>
<evidence type="ECO:0000256" key="1">
    <source>
        <dbReference type="ARBA" id="ARBA00004225"/>
    </source>
</evidence>
<keyword evidence="12 16" id="KW-0830">Ubiquinone</keyword>
<evidence type="ECO:0000256" key="15">
    <source>
        <dbReference type="ARBA" id="ARBA00049551"/>
    </source>
</evidence>
<keyword evidence="10 16" id="KW-1133">Transmembrane helix</keyword>
<evidence type="ECO:0000256" key="8">
    <source>
        <dbReference type="ARBA" id="ARBA00022967"/>
    </source>
</evidence>
<dbReference type="AlphaFoldDB" id="A0A6B9Q9D2"/>
<keyword evidence="11 16" id="KW-0520">NAD</keyword>
<dbReference type="GO" id="GO:0042773">
    <property type="term" value="P:ATP synthesis coupled electron transport"/>
    <property type="evidence" value="ECO:0007669"/>
    <property type="project" value="InterPro"/>
</dbReference>
<dbReference type="CTD" id="4538"/>
<comment type="function">
    <text evidence="16">Core subunit of the mitochondrial membrane respiratory chain NADH dehydrogenase (Complex I) which catalyzes electron transfer from NADH through the respiratory chain, using ubiquinone as an electron acceptor. Essential for the catalytic activity and assembly of complex I.</text>
</comment>
<dbReference type="EMBL" id="MK395167">
    <property type="protein sequence ID" value="QHE50294.1"/>
    <property type="molecule type" value="Genomic_DNA"/>
</dbReference>